<keyword evidence="1" id="KW-0732">Signal</keyword>
<evidence type="ECO:0000256" key="1">
    <source>
        <dbReference type="SAM" id="SignalP"/>
    </source>
</evidence>
<evidence type="ECO:0000313" key="2">
    <source>
        <dbReference type="EMBL" id="PSN73168.1"/>
    </source>
</evidence>
<accession>A0A2T2P750</accession>
<feature type="chain" id="PRO_5015767515" evidence="1">
    <location>
        <begin position="16"/>
        <end position="355"/>
    </location>
</feature>
<dbReference type="AlphaFoldDB" id="A0A2T2P750"/>
<evidence type="ECO:0000313" key="3">
    <source>
        <dbReference type="Proteomes" id="UP000240883"/>
    </source>
</evidence>
<sequence length="355" mass="40309">MKLFSTLLLAPLVGARVVRINHEPLRTEAGVAPGIGIHLTTSYAMAAIRYQDGQVEDLIRLQADEDYLDLMERWSNPAYRKRCDTRWEKLQCSAARARRYWNKRLGRPATPDVAILASFLGQIKGATEKELGSQVSDVFPVFPILVALDQDDIQDSLDHAGLNWLNADRQWFHISYETNAAFAGLGYGVCESWTDALECAREEKLRHFEHILFLNFDNSSFSATLQYMQNVYQEYVYAQSLDFGLGWWDLPVYEVPRARFWARIHELILDVGSTLQRPPDKVILIGEHAGDDEFVEVVKTALWDLLEYDISMILEVNTGVDGKSLAARGAAELAGRASYWKGRTPSEEEMETIEL</sequence>
<dbReference type="OrthoDB" id="3643156at2759"/>
<feature type="signal peptide" evidence="1">
    <location>
        <begin position="1"/>
        <end position="15"/>
    </location>
</feature>
<dbReference type="Proteomes" id="UP000240883">
    <property type="component" value="Unassembled WGS sequence"/>
</dbReference>
<dbReference type="EMBL" id="KZ678129">
    <property type="protein sequence ID" value="PSN73168.1"/>
    <property type="molecule type" value="Genomic_DNA"/>
</dbReference>
<proteinExistence type="predicted"/>
<keyword evidence="3" id="KW-1185">Reference proteome</keyword>
<dbReference type="STRING" id="1448308.A0A2T2P750"/>
<reference evidence="2 3" key="1">
    <citation type="journal article" date="2018" name="Front. Microbiol.">
        <title>Genome-Wide Analysis of Corynespora cassiicola Leaf Fall Disease Putative Effectors.</title>
        <authorList>
            <person name="Lopez D."/>
            <person name="Ribeiro S."/>
            <person name="Label P."/>
            <person name="Fumanal B."/>
            <person name="Venisse J.S."/>
            <person name="Kohler A."/>
            <person name="de Oliveira R.R."/>
            <person name="Labutti K."/>
            <person name="Lipzen A."/>
            <person name="Lail K."/>
            <person name="Bauer D."/>
            <person name="Ohm R.A."/>
            <person name="Barry K.W."/>
            <person name="Spatafora J."/>
            <person name="Grigoriev I.V."/>
            <person name="Martin F.M."/>
            <person name="Pujade-Renaud V."/>
        </authorList>
    </citation>
    <scope>NUCLEOTIDE SEQUENCE [LARGE SCALE GENOMIC DNA]</scope>
    <source>
        <strain evidence="2 3">Philippines</strain>
    </source>
</reference>
<gene>
    <name evidence="2" type="ORF">BS50DRAFT_180852</name>
</gene>
<protein>
    <submittedName>
        <fullName evidence="2">Uncharacterized protein</fullName>
    </submittedName>
</protein>
<organism evidence="2 3">
    <name type="scientific">Corynespora cassiicola Philippines</name>
    <dbReference type="NCBI Taxonomy" id="1448308"/>
    <lineage>
        <taxon>Eukaryota</taxon>
        <taxon>Fungi</taxon>
        <taxon>Dikarya</taxon>
        <taxon>Ascomycota</taxon>
        <taxon>Pezizomycotina</taxon>
        <taxon>Dothideomycetes</taxon>
        <taxon>Pleosporomycetidae</taxon>
        <taxon>Pleosporales</taxon>
        <taxon>Corynesporascaceae</taxon>
        <taxon>Corynespora</taxon>
    </lineage>
</organism>
<name>A0A2T2P750_CORCC</name>